<dbReference type="PANTHER" id="PTHR30614:SF41">
    <property type="entry name" value="INNER MEMBRANE AMINO-ACID ABC TRANSPORTER PERMEASE PROTEIN YHDY"/>
    <property type="match status" value="1"/>
</dbReference>
<dbReference type="Pfam" id="PF00528">
    <property type="entry name" value="BPD_transp_1"/>
    <property type="match status" value="1"/>
</dbReference>
<dbReference type="InterPro" id="IPR000515">
    <property type="entry name" value="MetI-like"/>
</dbReference>
<dbReference type="AlphaFoldDB" id="A0A4Q9GWP8"/>
<keyword evidence="4" id="KW-1003">Cell membrane</keyword>
<dbReference type="EMBL" id="SIXI01000006">
    <property type="protein sequence ID" value="TBO28826.1"/>
    <property type="molecule type" value="Genomic_DNA"/>
</dbReference>
<feature type="transmembrane region" description="Helical" evidence="8">
    <location>
        <begin position="113"/>
        <end position="133"/>
    </location>
</feature>
<dbReference type="InterPro" id="IPR035906">
    <property type="entry name" value="MetI-like_sf"/>
</dbReference>
<evidence type="ECO:0000256" key="4">
    <source>
        <dbReference type="ARBA" id="ARBA00022475"/>
    </source>
</evidence>
<feature type="transmembrane region" description="Helical" evidence="8">
    <location>
        <begin position="145"/>
        <end position="167"/>
    </location>
</feature>
<keyword evidence="5 8" id="KW-0812">Transmembrane</keyword>
<protein>
    <submittedName>
        <fullName evidence="10">Amino acid ABC transporter permease</fullName>
    </submittedName>
</protein>
<dbReference type="GO" id="GO:0006865">
    <property type="term" value="P:amino acid transport"/>
    <property type="evidence" value="ECO:0007669"/>
    <property type="project" value="TreeGrafter"/>
</dbReference>
<gene>
    <name evidence="10" type="ORF">EYS42_14555</name>
</gene>
<evidence type="ECO:0000256" key="5">
    <source>
        <dbReference type="ARBA" id="ARBA00022692"/>
    </source>
</evidence>
<feature type="transmembrane region" description="Helical" evidence="8">
    <location>
        <begin position="52"/>
        <end position="71"/>
    </location>
</feature>
<dbReference type="GO" id="GO:0043190">
    <property type="term" value="C:ATP-binding cassette (ABC) transporter complex"/>
    <property type="evidence" value="ECO:0007669"/>
    <property type="project" value="InterPro"/>
</dbReference>
<dbReference type="PANTHER" id="PTHR30614">
    <property type="entry name" value="MEMBRANE COMPONENT OF AMINO ACID ABC TRANSPORTER"/>
    <property type="match status" value="1"/>
</dbReference>
<dbReference type="Proteomes" id="UP000292120">
    <property type="component" value="Unassembled WGS sequence"/>
</dbReference>
<feature type="transmembrane region" description="Helical" evidence="8">
    <location>
        <begin position="187"/>
        <end position="212"/>
    </location>
</feature>
<evidence type="ECO:0000256" key="1">
    <source>
        <dbReference type="ARBA" id="ARBA00004429"/>
    </source>
</evidence>
<sequence>MHRRDDDRVPGLVLGAVMARQQQVVCSGGPHGMSASPPIRHIPSGWRRLPTLLWGLLAMWLGWQVFEWAIWHAVFAPDLTACQALQHRGACWGVVAEKGPQWLWGRYPLEQRWRPALALLAWGTASVGLASLAWRRPAPGRPAHLALAVCAALILWSVAFVLMRGGWSAQPWGLPGAPRVPADQWGGLPLTLLVATVTLLASVPLAALWAWGRQRGPRLWRWVCTLCIETLRGAPLVMWLFMAAFMLPAVWGPEVDVGLLPRVLMVTVPFSAAYMAEIFRGALAVVQPAEEEAALTLGARTWQVQWRVVVPQAWQVALPSLTGHAIGVLKDTALISVVGLHELNGSMGLSLNGDADWRPFFLEAYLVIGAVYVALGLSLSALGRQLERRLPSGL</sequence>
<feature type="transmembrane region" description="Helical" evidence="8">
    <location>
        <begin position="360"/>
        <end position="382"/>
    </location>
</feature>
<dbReference type="CDD" id="cd06261">
    <property type="entry name" value="TM_PBP2"/>
    <property type="match status" value="1"/>
</dbReference>
<dbReference type="GO" id="GO:0022857">
    <property type="term" value="F:transmembrane transporter activity"/>
    <property type="evidence" value="ECO:0007669"/>
    <property type="project" value="InterPro"/>
</dbReference>
<reference evidence="10 11" key="1">
    <citation type="submission" date="2019-02" db="EMBL/GenBank/DDBJ databases">
        <title>Aquabacterium sp. strain KMB7.</title>
        <authorList>
            <person name="Chen W.-M."/>
        </authorList>
    </citation>
    <scope>NUCLEOTIDE SEQUENCE [LARGE SCALE GENOMIC DNA]</scope>
    <source>
        <strain evidence="10 11">KMB7</strain>
    </source>
</reference>
<evidence type="ECO:0000259" key="9">
    <source>
        <dbReference type="PROSITE" id="PS50928"/>
    </source>
</evidence>
<evidence type="ECO:0000256" key="2">
    <source>
        <dbReference type="ARBA" id="ARBA00010072"/>
    </source>
</evidence>
<evidence type="ECO:0000313" key="11">
    <source>
        <dbReference type="Proteomes" id="UP000292120"/>
    </source>
</evidence>
<feature type="domain" description="ABC transmembrane type-1" evidence="9">
    <location>
        <begin position="188"/>
        <end position="383"/>
    </location>
</feature>
<keyword evidence="11" id="KW-1185">Reference proteome</keyword>
<evidence type="ECO:0000256" key="7">
    <source>
        <dbReference type="ARBA" id="ARBA00023136"/>
    </source>
</evidence>
<dbReference type="SUPFAM" id="SSF161098">
    <property type="entry name" value="MetI-like"/>
    <property type="match status" value="1"/>
</dbReference>
<comment type="subcellular location">
    <subcellularLocation>
        <location evidence="1">Cell inner membrane</location>
        <topology evidence="1">Multi-pass membrane protein</topology>
    </subcellularLocation>
    <subcellularLocation>
        <location evidence="8">Cell membrane</location>
        <topology evidence="8">Multi-pass membrane protein</topology>
    </subcellularLocation>
</comment>
<comment type="similarity">
    <text evidence="2">Belongs to the binding-protein-dependent transport system permease family. HisMQ subfamily.</text>
</comment>
<feature type="transmembrane region" description="Helical" evidence="8">
    <location>
        <begin position="233"/>
        <end position="251"/>
    </location>
</feature>
<proteinExistence type="inferred from homology"/>
<keyword evidence="7 8" id="KW-0472">Membrane</keyword>
<dbReference type="Gene3D" id="1.10.3720.10">
    <property type="entry name" value="MetI-like"/>
    <property type="match status" value="1"/>
</dbReference>
<evidence type="ECO:0000256" key="6">
    <source>
        <dbReference type="ARBA" id="ARBA00022989"/>
    </source>
</evidence>
<evidence type="ECO:0000313" key="10">
    <source>
        <dbReference type="EMBL" id="TBO28826.1"/>
    </source>
</evidence>
<dbReference type="InterPro" id="IPR010065">
    <property type="entry name" value="AA_ABC_transptr_permease_3TM"/>
</dbReference>
<dbReference type="PROSITE" id="PS50928">
    <property type="entry name" value="ABC_TM1"/>
    <property type="match status" value="1"/>
</dbReference>
<keyword evidence="3 8" id="KW-0813">Transport</keyword>
<dbReference type="InterPro" id="IPR043429">
    <property type="entry name" value="ArtM/GltK/GlnP/TcyL/YhdX-like"/>
</dbReference>
<evidence type="ECO:0000256" key="3">
    <source>
        <dbReference type="ARBA" id="ARBA00022448"/>
    </source>
</evidence>
<name>A0A4Q9GWP8_9BURK</name>
<dbReference type="NCBIfam" id="TIGR01726">
    <property type="entry name" value="HEQRo_perm_3TM"/>
    <property type="match status" value="1"/>
</dbReference>
<evidence type="ECO:0000256" key="8">
    <source>
        <dbReference type="RuleBase" id="RU363032"/>
    </source>
</evidence>
<accession>A0A4Q9GWP8</accession>
<keyword evidence="6 8" id="KW-1133">Transmembrane helix</keyword>
<dbReference type="OrthoDB" id="9771188at2"/>
<organism evidence="10 11">
    <name type="scientific">Aquabacterium lacunae</name>
    <dbReference type="NCBI Taxonomy" id="2528630"/>
    <lineage>
        <taxon>Bacteria</taxon>
        <taxon>Pseudomonadati</taxon>
        <taxon>Pseudomonadota</taxon>
        <taxon>Betaproteobacteria</taxon>
        <taxon>Burkholderiales</taxon>
        <taxon>Aquabacterium</taxon>
    </lineage>
</organism>
<comment type="caution">
    <text evidence="10">The sequence shown here is derived from an EMBL/GenBank/DDBJ whole genome shotgun (WGS) entry which is preliminary data.</text>
</comment>